<dbReference type="GO" id="GO:0005524">
    <property type="term" value="F:ATP binding"/>
    <property type="evidence" value="ECO:0007669"/>
    <property type="project" value="UniProtKB-UniRule"/>
</dbReference>
<dbReference type="Gene3D" id="3.40.1380.10">
    <property type="match status" value="1"/>
</dbReference>
<keyword evidence="7 13" id="KW-0375">Hydrogen ion transport</keyword>
<dbReference type="GO" id="GO:0042777">
    <property type="term" value="P:proton motive force-driven plasma membrane ATP synthesis"/>
    <property type="evidence" value="ECO:0007669"/>
    <property type="project" value="UniProtKB-UniRule"/>
</dbReference>
<keyword evidence="10 13" id="KW-0139">CF(1)</keyword>
<organism evidence="14 15">
    <name type="scientific">Bartonella tribocorum</name>
    <dbReference type="NCBI Taxonomy" id="85701"/>
    <lineage>
        <taxon>Bacteria</taxon>
        <taxon>Pseudomonadati</taxon>
        <taxon>Pseudomonadota</taxon>
        <taxon>Alphaproteobacteria</taxon>
        <taxon>Hyphomicrobiales</taxon>
        <taxon>Bartonellaceae</taxon>
        <taxon>Bartonella</taxon>
    </lineage>
</organism>
<keyword evidence="9 13" id="KW-0472">Membrane</keyword>
<evidence type="ECO:0000256" key="4">
    <source>
        <dbReference type="ARBA" id="ARBA00022448"/>
    </source>
</evidence>
<keyword evidence="5 13" id="KW-1003">Cell membrane</keyword>
<reference evidence="14 15" key="1">
    <citation type="submission" date="2017-06" db="EMBL/GenBank/DDBJ databases">
        <title>Draft genome of Bartonella tribocorum strain L103, isolated from a rodent in Laos.</title>
        <authorList>
            <person name="Hadjadj L."/>
            <person name="Jiyipong T."/>
            <person name="Morand S."/>
            <person name="Diene S.M."/>
            <person name="Rolain J.-M."/>
        </authorList>
    </citation>
    <scope>NUCLEOTIDE SEQUENCE [LARGE SCALE GENOMIC DNA]</scope>
    <source>
        <strain evidence="14 15">L103</strain>
    </source>
</reference>
<evidence type="ECO:0000256" key="7">
    <source>
        <dbReference type="ARBA" id="ARBA00022781"/>
    </source>
</evidence>
<dbReference type="GO" id="GO:0009579">
    <property type="term" value="C:thylakoid"/>
    <property type="evidence" value="ECO:0007669"/>
    <property type="project" value="UniProtKB-SubCell"/>
</dbReference>
<dbReference type="OrthoDB" id="9812769at2"/>
<evidence type="ECO:0000256" key="8">
    <source>
        <dbReference type="ARBA" id="ARBA00023065"/>
    </source>
</evidence>
<dbReference type="PRINTS" id="PR00126">
    <property type="entry name" value="ATPASEGAMMA"/>
</dbReference>
<dbReference type="GO" id="GO:0005886">
    <property type="term" value="C:plasma membrane"/>
    <property type="evidence" value="ECO:0007669"/>
    <property type="project" value="UniProtKB-SubCell"/>
</dbReference>
<dbReference type="NCBIfam" id="NF004146">
    <property type="entry name" value="PRK05621.1-4"/>
    <property type="match status" value="1"/>
</dbReference>
<gene>
    <name evidence="13" type="primary">atpG</name>
    <name evidence="14" type="ORF">CER18_04550</name>
</gene>
<keyword evidence="8 13" id="KW-0406">Ion transport</keyword>
<dbReference type="FunFam" id="1.10.287.80:FF:000003">
    <property type="entry name" value="ATP synthase gamma chain, chloroplastic"/>
    <property type="match status" value="1"/>
</dbReference>
<dbReference type="AlphaFoldDB" id="A0A2M6USG0"/>
<dbReference type="CDD" id="cd12151">
    <property type="entry name" value="F1-ATPase_gamma"/>
    <property type="match status" value="1"/>
</dbReference>
<evidence type="ECO:0000313" key="14">
    <source>
        <dbReference type="EMBL" id="PIT69084.1"/>
    </source>
</evidence>
<evidence type="ECO:0000256" key="2">
    <source>
        <dbReference type="ARBA" id="ARBA00004170"/>
    </source>
</evidence>
<dbReference type="PROSITE" id="PS00153">
    <property type="entry name" value="ATPASE_GAMMA"/>
    <property type="match status" value="1"/>
</dbReference>
<dbReference type="FunFam" id="1.10.287.80:FF:000001">
    <property type="entry name" value="ATP synthase gamma chain"/>
    <property type="match status" value="1"/>
</dbReference>
<dbReference type="SUPFAM" id="SSF52943">
    <property type="entry name" value="ATP synthase (F1-ATPase), gamma subunit"/>
    <property type="match status" value="1"/>
</dbReference>
<protein>
    <recommendedName>
        <fullName evidence="13">ATP synthase gamma chain</fullName>
    </recommendedName>
    <alternativeName>
        <fullName evidence="13">ATP synthase F1 sector gamma subunit</fullName>
    </alternativeName>
    <alternativeName>
        <fullName evidence="13">F-ATPase gamma subunit</fullName>
    </alternativeName>
</protein>
<comment type="function">
    <text evidence="1 13">Produces ATP from ADP in the presence of a proton gradient across the membrane. The gamma chain is believed to be important in regulating ATPase activity and the flow of protons through the CF(0) complex.</text>
</comment>
<comment type="subunit">
    <text evidence="13">F-type ATPases have 2 components, CF(1) - the catalytic core - and CF(0) - the membrane proton channel. CF(1) has five subunits: alpha(3), beta(3), gamma(1), delta(1), epsilon(1). CF(0) has three main subunits: a, b and c.</text>
</comment>
<dbReference type="EMBL" id="NJGE01000008">
    <property type="protein sequence ID" value="PIT69084.1"/>
    <property type="molecule type" value="Genomic_DNA"/>
</dbReference>
<dbReference type="Proteomes" id="UP000229839">
    <property type="component" value="Unassembled WGS sequence"/>
</dbReference>
<keyword evidence="6" id="KW-0997">Cell inner membrane</keyword>
<evidence type="ECO:0000313" key="15">
    <source>
        <dbReference type="Proteomes" id="UP000229839"/>
    </source>
</evidence>
<evidence type="ECO:0000256" key="11">
    <source>
        <dbReference type="ARBA" id="ARBA00023310"/>
    </source>
</evidence>
<dbReference type="PANTHER" id="PTHR11693">
    <property type="entry name" value="ATP SYNTHASE GAMMA CHAIN"/>
    <property type="match status" value="1"/>
</dbReference>
<evidence type="ECO:0000256" key="10">
    <source>
        <dbReference type="ARBA" id="ARBA00023196"/>
    </source>
</evidence>
<dbReference type="RefSeq" id="WP_100128896.1">
    <property type="nucleotide sequence ID" value="NZ_CADDYI010000004.1"/>
</dbReference>
<dbReference type="InterPro" id="IPR035968">
    <property type="entry name" value="ATP_synth_F1_ATPase_gsu"/>
</dbReference>
<sequence length="308" mass="33497">MASLKDLRDRIASVKATQKITKAMQMVAAARLHRAQEVAQSARPYAKRMADILTSVAADVDGVDAPALMRGSGRDDVHLLVVCTAERGLCGAFNVQIARHAREQIKALLAAGKIVKIITVGKKGADILSRDYKSLMIDHIDLHAVKRIGFAEAVVISQRIVDLFNEGAFDVCTLFYSEFVSVINQRPTAFGLIPMGAPKAAVEATDVVEQKEISRDLQSIVHEAIVYEYEPDAASLLEALVPRNLSVQIFRALLENVAGEMGAKMTAMDNASRNAGEMINKLTVAYNRQRQAQITTELIEIIAGAEAL</sequence>
<dbReference type="InterPro" id="IPR023632">
    <property type="entry name" value="ATP_synth_F1_gsu_CS"/>
</dbReference>
<evidence type="ECO:0000256" key="5">
    <source>
        <dbReference type="ARBA" id="ARBA00022475"/>
    </source>
</evidence>
<dbReference type="Gene3D" id="1.10.287.80">
    <property type="entry name" value="ATP synthase, gamma subunit, helix hairpin domain"/>
    <property type="match status" value="1"/>
</dbReference>
<name>A0A2M6USG0_9HYPH</name>
<dbReference type="GO" id="GO:0045259">
    <property type="term" value="C:proton-transporting ATP synthase complex"/>
    <property type="evidence" value="ECO:0007669"/>
    <property type="project" value="UniProtKB-KW"/>
</dbReference>
<evidence type="ECO:0000256" key="6">
    <source>
        <dbReference type="ARBA" id="ARBA00022519"/>
    </source>
</evidence>
<evidence type="ECO:0000256" key="12">
    <source>
        <dbReference type="ARBA" id="ARBA00060385"/>
    </source>
</evidence>
<dbReference type="GO" id="GO:0046933">
    <property type="term" value="F:proton-transporting ATP synthase activity, rotational mechanism"/>
    <property type="evidence" value="ECO:0007669"/>
    <property type="project" value="UniProtKB-UniRule"/>
</dbReference>
<accession>A0A2M6USG0</accession>
<evidence type="ECO:0000256" key="13">
    <source>
        <dbReference type="HAMAP-Rule" id="MF_00815"/>
    </source>
</evidence>
<comment type="caution">
    <text evidence="14">The sequence shown here is derived from an EMBL/GenBank/DDBJ whole genome shotgun (WGS) entry which is preliminary data.</text>
</comment>
<dbReference type="PIRSF" id="PIRSF039089">
    <property type="entry name" value="ATP_synthase_gamma"/>
    <property type="match status" value="1"/>
</dbReference>
<proteinExistence type="inferred from homology"/>
<dbReference type="Pfam" id="PF00231">
    <property type="entry name" value="ATP-synt"/>
    <property type="match status" value="1"/>
</dbReference>
<comment type="subcellular location">
    <subcellularLocation>
        <location evidence="13">Cell membrane</location>
        <topology evidence="13">Peripheral membrane protein</topology>
    </subcellularLocation>
    <subcellularLocation>
        <location evidence="2">Membrane</location>
        <topology evidence="2">Peripheral membrane protein</topology>
    </subcellularLocation>
    <subcellularLocation>
        <location evidence="12">Thylakoid</location>
    </subcellularLocation>
</comment>
<dbReference type="PANTHER" id="PTHR11693:SF22">
    <property type="entry name" value="ATP SYNTHASE SUBUNIT GAMMA, MITOCHONDRIAL"/>
    <property type="match status" value="1"/>
</dbReference>
<evidence type="ECO:0000256" key="3">
    <source>
        <dbReference type="ARBA" id="ARBA00007681"/>
    </source>
</evidence>
<keyword evidence="4 13" id="KW-0813">Transport</keyword>
<dbReference type="InterPro" id="IPR000131">
    <property type="entry name" value="ATP_synth_F1_gsu"/>
</dbReference>
<comment type="similarity">
    <text evidence="3 13">Belongs to the ATPase gamma chain family.</text>
</comment>
<dbReference type="STRING" id="85701.BM1374166_02141"/>
<dbReference type="HAMAP" id="MF_00815">
    <property type="entry name" value="ATP_synth_gamma_bact"/>
    <property type="match status" value="1"/>
</dbReference>
<evidence type="ECO:0000256" key="9">
    <source>
        <dbReference type="ARBA" id="ARBA00023136"/>
    </source>
</evidence>
<evidence type="ECO:0000256" key="1">
    <source>
        <dbReference type="ARBA" id="ARBA00003456"/>
    </source>
</evidence>
<keyword evidence="11 13" id="KW-0066">ATP synthesis</keyword>
<dbReference type="NCBIfam" id="TIGR01146">
    <property type="entry name" value="ATPsyn_F1gamma"/>
    <property type="match status" value="1"/>
</dbReference>